<accession>A0A316YBH3</accession>
<dbReference type="GeneID" id="37047434"/>
<dbReference type="RefSeq" id="XP_025373827.1">
    <property type="nucleotide sequence ID" value="XM_025525518.1"/>
</dbReference>
<protein>
    <submittedName>
        <fullName evidence="1">Uncharacterized protein</fullName>
    </submittedName>
</protein>
<proteinExistence type="predicted"/>
<dbReference type="Proteomes" id="UP000245768">
    <property type="component" value="Unassembled WGS sequence"/>
</dbReference>
<dbReference type="AlphaFoldDB" id="A0A316YBH3"/>
<evidence type="ECO:0000313" key="1">
    <source>
        <dbReference type="EMBL" id="PWN86629.1"/>
    </source>
</evidence>
<dbReference type="EMBL" id="KZ819643">
    <property type="protein sequence ID" value="PWN86629.1"/>
    <property type="molecule type" value="Genomic_DNA"/>
</dbReference>
<keyword evidence="2" id="KW-1185">Reference proteome</keyword>
<name>A0A316YBH3_9BASI</name>
<dbReference type="InParanoid" id="A0A316YBH3"/>
<evidence type="ECO:0000313" key="2">
    <source>
        <dbReference type="Proteomes" id="UP000245768"/>
    </source>
</evidence>
<reference evidence="1 2" key="1">
    <citation type="journal article" date="2018" name="Mol. Biol. Evol.">
        <title>Broad Genomic Sampling Reveals a Smut Pathogenic Ancestry of the Fungal Clade Ustilaginomycotina.</title>
        <authorList>
            <person name="Kijpornyongpan T."/>
            <person name="Mondo S.J."/>
            <person name="Barry K."/>
            <person name="Sandor L."/>
            <person name="Lee J."/>
            <person name="Lipzen A."/>
            <person name="Pangilinan J."/>
            <person name="LaButti K."/>
            <person name="Hainaut M."/>
            <person name="Henrissat B."/>
            <person name="Grigoriev I.V."/>
            <person name="Spatafora J.W."/>
            <person name="Aime M.C."/>
        </authorList>
    </citation>
    <scope>NUCLEOTIDE SEQUENCE [LARGE SCALE GENOMIC DNA]</scope>
    <source>
        <strain evidence="1 2">MCA 4198</strain>
    </source>
</reference>
<sequence>MHGQRQPQDNAVSQRSARSASFFCERINENLQLLSLERPILQPRFYLVLKQEEQDHATEQDVAPFSKDSVGLHADPCSCLDSSGCSWRLPAFRCSVKPVEEADR</sequence>
<organism evidence="1 2">
    <name type="scientific">Acaromyces ingoldii</name>
    <dbReference type="NCBI Taxonomy" id="215250"/>
    <lineage>
        <taxon>Eukaryota</taxon>
        <taxon>Fungi</taxon>
        <taxon>Dikarya</taxon>
        <taxon>Basidiomycota</taxon>
        <taxon>Ustilaginomycotina</taxon>
        <taxon>Exobasidiomycetes</taxon>
        <taxon>Exobasidiales</taxon>
        <taxon>Cryptobasidiaceae</taxon>
        <taxon>Acaromyces</taxon>
    </lineage>
</organism>
<gene>
    <name evidence="1" type="ORF">FA10DRAFT_49256</name>
</gene>